<evidence type="ECO:0000313" key="1">
    <source>
        <dbReference type="EMBL" id="PIP19196.1"/>
    </source>
</evidence>
<sequence length="253" mass="29052">MKFKDTLRRRFILAESDSLTIETITEFVQGLSPKGTVPEHLRILKLKGTWRANDYNELCFEATGRKGPPETFTFKGSWKLNNNQQIEWVSEDGRDTLTFKGYWQLPSANRIVYILEGSSTSRFEFKVQLESPTLYPKKGQLRYRIGIGIRQSRLTLPGQLLILYGEWKFSRNLGLTFQMDYGKGKIKAIEFGATVTFGRNKVILALKNELGKPLGIILTMTHKFLEHFDAEAFIRLKSRKDQYGVEAGITVPF</sequence>
<proteinExistence type="predicted"/>
<evidence type="ECO:0000313" key="2">
    <source>
        <dbReference type="Proteomes" id="UP000231292"/>
    </source>
</evidence>
<dbReference type="AlphaFoldDB" id="A0A2G9YIZ0"/>
<organism evidence="1 2">
    <name type="scientific">Candidatus Sherwoodlollariibacterium unditelluris</name>
    <dbReference type="NCBI Taxonomy" id="1974757"/>
    <lineage>
        <taxon>Bacteria</taxon>
        <taxon>Pseudomonadati</taxon>
        <taxon>Candidatus Omnitrophota</taxon>
        <taxon>Candidatus Sherwoodlollariibacterium</taxon>
    </lineage>
</organism>
<dbReference type="EMBL" id="PCRK01000101">
    <property type="protein sequence ID" value="PIP19196.1"/>
    <property type="molecule type" value="Genomic_DNA"/>
</dbReference>
<gene>
    <name evidence="1" type="ORF">COX41_04185</name>
</gene>
<accession>A0A2G9YIZ0</accession>
<protein>
    <submittedName>
        <fullName evidence="1">Uncharacterized protein</fullName>
    </submittedName>
</protein>
<comment type="caution">
    <text evidence="1">The sequence shown here is derived from an EMBL/GenBank/DDBJ whole genome shotgun (WGS) entry which is preliminary data.</text>
</comment>
<reference evidence="1 2" key="1">
    <citation type="submission" date="2017-09" db="EMBL/GenBank/DDBJ databases">
        <title>Depth-based differentiation of microbial function through sediment-hosted aquifers and enrichment of novel symbionts in the deep terrestrial subsurface.</title>
        <authorList>
            <person name="Probst A.J."/>
            <person name="Ladd B."/>
            <person name="Jarett J.K."/>
            <person name="Geller-Mcgrath D.E."/>
            <person name="Sieber C.M."/>
            <person name="Emerson J.B."/>
            <person name="Anantharaman K."/>
            <person name="Thomas B.C."/>
            <person name="Malmstrom R."/>
            <person name="Stieglmeier M."/>
            <person name="Klingl A."/>
            <person name="Woyke T."/>
            <person name="Ryan C.M."/>
            <person name="Banfield J.F."/>
        </authorList>
    </citation>
    <scope>NUCLEOTIDE SEQUENCE [LARGE SCALE GENOMIC DNA]</scope>
    <source>
        <strain evidence="1">CG23_combo_of_CG06-09_8_20_14_all_41_10</strain>
    </source>
</reference>
<dbReference type="Proteomes" id="UP000231292">
    <property type="component" value="Unassembled WGS sequence"/>
</dbReference>
<name>A0A2G9YIZ0_9BACT</name>